<sequence>MPADALQRRMLAELFSLRDMQQFVDLAKPQSFGPFAIVSVPSNAFLLYALCYLIIVLLLGVRAFRKKDL</sequence>
<comment type="caution">
    <text evidence="2">The sequence shown here is derived from an EMBL/GenBank/DDBJ whole genome shotgun (WGS) entry which is preliminary data.</text>
</comment>
<evidence type="ECO:0000256" key="1">
    <source>
        <dbReference type="SAM" id="Phobius"/>
    </source>
</evidence>
<keyword evidence="3" id="KW-1185">Reference proteome</keyword>
<keyword evidence="1" id="KW-0472">Membrane</keyword>
<proteinExistence type="predicted"/>
<name>A0A9X2MSL7_9BACL</name>
<dbReference type="EMBL" id="JANIPJ010000012">
    <property type="protein sequence ID" value="MCR2805660.1"/>
    <property type="molecule type" value="Genomic_DNA"/>
</dbReference>
<evidence type="ECO:0000313" key="2">
    <source>
        <dbReference type="EMBL" id="MCR2805660.1"/>
    </source>
</evidence>
<keyword evidence="1" id="KW-1133">Transmembrane helix</keyword>
<keyword evidence="1" id="KW-0812">Transmembrane</keyword>
<reference evidence="2" key="1">
    <citation type="submission" date="2022-08" db="EMBL/GenBank/DDBJ databases">
        <title>The genomic sequence of strain Paenibacillus sp. SCIV0701.</title>
        <authorList>
            <person name="Zhao H."/>
        </authorList>
    </citation>
    <scope>NUCLEOTIDE SEQUENCE</scope>
    <source>
        <strain evidence="2">SCIV0701</strain>
    </source>
</reference>
<protein>
    <submittedName>
        <fullName evidence="2">Uncharacterized protein</fullName>
    </submittedName>
</protein>
<feature type="transmembrane region" description="Helical" evidence="1">
    <location>
        <begin position="45"/>
        <end position="64"/>
    </location>
</feature>
<organism evidence="2 3">
    <name type="scientific">Paenibacillus soyae</name>
    <dbReference type="NCBI Taxonomy" id="2969249"/>
    <lineage>
        <taxon>Bacteria</taxon>
        <taxon>Bacillati</taxon>
        <taxon>Bacillota</taxon>
        <taxon>Bacilli</taxon>
        <taxon>Bacillales</taxon>
        <taxon>Paenibacillaceae</taxon>
        <taxon>Paenibacillus</taxon>
    </lineage>
</organism>
<accession>A0A9X2MSL7</accession>
<dbReference type="AlphaFoldDB" id="A0A9X2MSL7"/>
<dbReference type="RefSeq" id="WP_257448363.1">
    <property type="nucleotide sequence ID" value="NZ_JANIPJ010000012.1"/>
</dbReference>
<gene>
    <name evidence="2" type="ORF">NQZ67_17385</name>
</gene>
<dbReference type="Proteomes" id="UP001141950">
    <property type="component" value="Unassembled WGS sequence"/>
</dbReference>
<evidence type="ECO:0000313" key="3">
    <source>
        <dbReference type="Proteomes" id="UP001141950"/>
    </source>
</evidence>